<dbReference type="InterPro" id="IPR002060">
    <property type="entry name" value="Squ/phyt_synthse"/>
</dbReference>
<keyword evidence="1" id="KW-0808">Transferase</keyword>
<dbReference type="Gene3D" id="1.10.600.10">
    <property type="entry name" value="Farnesyl Diphosphate Synthase"/>
    <property type="match status" value="1"/>
</dbReference>
<evidence type="ECO:0000256" key="1">
    <source>
        <dbReference type="ARBA" id="ARBA00022679"/>
    </source>
</evidence>
<dbReference type="NCBIfam" id="TIGR03465">
    <property type="entry name" value="HpnD"/>
    <property type="match status" value="1"/>
</dbReference>
<dbReference type="SFLD" id="SFLDG01212">
    <property type="entry name" value="Phytoene_synthase_like"/>
    <property type="match status" value="1"/>
</dbReference>
<dbReference type="CDD" id="cd00683">
    <property type="entry name" value="Trans_IPPS_HH"/>
    <property type="match status" value="1"/>
</dbReference>
<dbReference type="Proteomes" id="UP000193978">
    <property type="component" value="Chromosome"/>
</dbReference>
<dbReference type="InterPro" id="IPR017828">
    <property type="entry name" value="SQ_synth_HpnD-like"/>
</dbReference>
<name>A0A1W6MRX8_9HYPH</name>
<dbReference type="GO" id="GO:0004311">
    <property type="term" value="F:geranylgeranyl diphosphate synthase activity"/>
    <property type="evidence" value="ECO:0007669"/>
    <property type="project" value="InterPro"/>
</dbReference>
<dbReference type="STRING" id="655015.B1812_03900"/>
<reference evidence="2 3" key="1">
    <citation type="submission" date="2017-02" db="EMBL/GenBank/DDBJ databases">
        <authorList>
            <person name="Peterson S.W."/>
        </authorList>
    </citation>
    <scope>NUCLEOTIDE SEQUENCE [LARGE SCALE GENOMIC DNA]</scope>
    <source>
        <strain evidence="2 3">S285</strain>
    </source>
</reference>
<gene>
    <name evidence="2" type="ORF">B1812_03900</name>
</gene>
<dbReference type="KEGG" id="mbry:B1812_03900"/>
<evidence type="ECO:0000313" key="3">
    <source>
        <dbReference type="Proteomes" id="UP000193978"/>
    </source>
</evidence>
<dbReference type="Pfam" id="PF00494">
    <property type="entry name" value="SQS_PSY"/>
    <property type="match status" value="1"/>
</dbReference>
<dbReference type="SFLD" id="SFLDG01018">
    <property type="entry name" value="Squalene/Phytoene_Synthase_Lik"/>
    <property type="match status" value="1"/>
</dbReference>
<dbReference type="InterPro" id="IPR044843">
    <property type="entry name" value="Trans_IPPS_bact-type"/>
</dbReference>
<dbReference type="PROSITE" id="PS01045">
    <property type="entry name" value="SQUALEN_PHYTOEN_SYN_2"/>
    <property type="match status" value="1"/>
</dbReference>
<dbReference type="PANTHER" id="PTHR31480">
    <property type="entry name" value="BIFUNCTIONAL LYCOPENE CYCLASE/PHYTOENE SYNTHASE"/>
    <property type="match status" value="1"/>
</dbReference>
<dbReference type="GO" id="GO:0016117">
    <property type="term" value="P:carotenoid biosynthetic process"/>
    <property type="evidence" value="ECO:0007669"/>
    <property type="project" value="InterPro"/>
</dbReference>
<sequence>MSAVELPNAVDRPPQAVAKKSNFYLAMRILEPARRDAMYAIYGFCRAVDDIADDEGDPVERRRQLDAWRRAIADLFSGRVDPLCAEVAEPTQRFGLERADFEAVIDGMQMDVDEDIRAPDWAKLDLYCERVASAVGRLSLRAFGYAPATTPPGALSEDAKALAHHLGRALQLTNILRDLDEDCARGRLYLPREALLAAGIADFSPASVLAHPALGQVCAEVAARARAHFDVSWNILGKGPGHAVKAPALMAAAYGSILDRLLARGFAPPRGRVSASKVRVLLALLRYAFV</sequence>
<dbReference type="SFLD" id="SFLDS00005">
    <property type="entry name" value="Isoprenoid_Synthase_Type_I"/>
    <property type="match status" value="1"/>
</dbReference>
<evidence type="ECO:0000313" key="2">
    <source>
        <dbReference type="EMBL" id="ARN80363.1"/>
    </source>
</evidence>
<protein>
    <submittedName>
        <fullName evidence="2">Squalene synthase HpnD</fullName>
    </submittedName>
</protein>
<dbReference type="SUPFAM" id="SSF48576">
    <property type="entry name" value="Terpenoid synthases"/>
    <property type="match status" value="1"/>
</dbReference>
<dbReference type="EMBL" id="CP019948">
    <property type="protein sequence ID" value="ARN80363.1"/>
    <property type="molecule type" value="Genomic_DNA"/>
</dbReference>
<keyword evidence="3" id="KW-1185">Reference proteome</keyword>
<dbReference type="AlphaFoldDB" id="A0A1W6MRX8"/>
<proteinExistence type="predicted"/>
<dbReference type="InterPro" id="IPR008949">
    <property type="entry name" value="Isoprenoid_synthase_dom_sf"/>
</dbReference>
<organism evidence="2 3">
    <name type="scientific">Methylocystis bryophila</name>
    <dbReference type="NCBI Taxonomy" id="655015"/>
    <lineage>
        <taxon>Bacteria</taxon>
        <taxon>Pseudomonadati</taxon>
        <taxon>Pseudomonadota</taxon>
        <taxon>Alphaproteobacteria</taxon>
        <taxon>Hyphomicrobiales</taxon>
        <taxon>Methylocystaceae</taxon>
        <taxon>Methylocystis</taxon>
    </lineage>
</organism>
<dbReference type="InterPro" id="IPR033904">
    <property type="entry name" value="Trans_IPPS_HH"/>
</dbReference>
<dbReference type="GO" id="GO:0051996">
    <property type="term" value="F:squalene synthase [NAD(P)H] activity"/>
    <property type="evidence" value="ECO:0007669"/>
    <property type="project" value="InterPro"/>
</dbReference>
<dbReference type="InterPro" id="IPR019845">
    <property type="entry name" value="Squalene/phytoene_synthase_CS"/>
</dbReference>
<dbReference type="RefSeq" id="WP_245300048.1">
    <property type="nucleotide sequence ID" value="NZ_AP027149.1"/>
</dbReference>
<accession>A0A1W6MRX8</accession>